<evidence type="ECO:0000256" key="1">
    <source>
        <dbReference type="ARBA" id="ARBA00009477"/>
    </source>
</evidence>
<evidence type="ECO:0000256" key="2">
    <source>
        <dbReference type="SAM" id="Coils"/>
    </source>
</evidence>
<dbReference type="Gene3D" id="2.40.50.100">
    <property type="match status" value="2"/>
</dbReference>
<dbReference type="Gene3D" id="2.40.30.170">
    <property type="match status" value="1"/>
</dbReference>
<evidence type="ECO:0000313" key="6">
    <source>
        <dbReference type="EMBL" id="SCY17979.1"/>
    </source>
</evidence>
<gene>
    <name evidence="6" type="ORF">SAMN02910451_01648</name>
</gene>
<dbReference type="EMBL" id="FMUR01000009">
    <property type="protein sequence ID" value="SCY17979.1"/>
    <property type="molecule type" value="Genomic_DNA"/>
</dbReference>
<evidence type="ECO:0000256" key="4">
    <source>
        <dbReference type="SAM" id="Phobius"/>
    </source>
</evidence>
<organism evidence="6 7">
    <name type="scientific">Butyrivibrio hungatei</name>
    <dbReference type="NCBI Taxonomy" id="185008"/>
    <lineage>
        <taxon>Bacteria</taxon>
        <taxon>Bacillati</taxon>
        <taxon>Bacillota</taxon>
        <taxon>Clostridia</taxon>
        <taxon>Lachnospirales</taxon>
        <taxon>Lachnospiraceae</taxon>
        <taxon>Butyrivibrio</taxon>
    </lineage>
</organism>
<dbReference type="SUPFAM" id="SSF111369">
    <property type="entry name" value="HlyD-like secretion proteins"/>
    <property type="match status" value="1"/>
</dbReference>
<dbReference type="OrthoDB" id="1995149at2"/>
<keyword evidence="4" id="KW-1133">Transmembrane helix</keyword>
<dbReference type="RefSeq" id="WP_074462261.1">
    <property type="nucleotide sequence ID" value="NZ_FMUR01000009.1"/>
</dbReference>
<dbReference type="Gene3D" id="2.40.420.20">
    <property type="match status" value="1"/>
</dbReference>
<feature type="compositionally biased region" description="Basic and acidic residues" evidence="3">
    <location>
        <begin position="1"/>
        <end position="30"/>
    </location>
</feature>
<keyword evidence="2" id="KW-0175">Coiled coil</keyword>
<reference evidence="7" key="1">
    <citation type="submission" date="2016-10" db="EMBL/GenBank/DDBJ databases">
        <authorList>
            <person name="Varghese N."/>
            <person name="Submissions S."/>
        </authorList>
    </citation>
    <scope>NUCLEOTIDE SEQUENCE [LARGE SCALE GENOMIC DNA]</scope>
    <source>
        <strain evidence="7">XBD2006</strain>
    </source>
</reference>
<evidence type="ECO:0000256" key="3">
    <source>
        <dbReference type="SAM" id="MobiDB-lite"/>
    </source>
</evidence>
<dbReference type="PANTHER" id="PTHR30469:SF33">
    <property type="entry name" value="SLR1207 PROTEIN"/>
    <property type="match status" value="1"/>
</dbReference>
<protein>
    <submittedName>
        <fullName evidence="6">RND family efflux transporter, MFP subunit</fullName>
    </submittedName>
</protein>
<feature type="transmembrane region" description="Helical" evidence="4">
    <location>
        <begin position="61"/>
        <end position="80"/>
    </location>
</feature>
<feature type="region of interest" description="Disordered" evidence="3">
    <location>
        <begin position="1"/>
        <end position="35"/>
    </location>
</feature>
<evidence type="ECO:0000259" key="5">
    <source>
        <dbReference type="Pfam" id="PF25989"/>
    </source>
</evidence>
<comment type="similarity">
    <text evidence="1">Belongs to the membrane fusion protein (MFP) (TC 8.A.1) family.</text>
</comment>
<dbReference type="InterPro" id="IPR058637">
    <property type="entry name" value="YknX-like_C"/>
</dbReference>
<evidence type="ECO:0000313" key="7">
    <source>
        <dbReference type="Proteomes" id="UP000183047"/>
    </source>
</evidence>
<sequence length="523" mass="56587">MADNKELNKEVENKEEKKVSAAESNNEIKETTGSSVEIYDEYDEDEIEQSAKPKKKIKKKWIVIGVVALLLIFFIVKGVLGAKNAVTIVETADIKKGTIENILSVSGTVESAETKSYFADVAAPVEKLNVKVGDKVSNGDVLYTFNEKELNLAEKQAQLAIKQAKGSYSALFPETAAADRKYAEGMNAQQINDRIDAITAEINALNDKITEKTNRMEKTLSDLNKTKLDLDQDGVLDGTEEDFDYNERRENDEQVALALNEAIADVNYAIAHDSEIKGWNDQITNLKEEQSHLTTAKASQVNGGQVQSTKASLETAQLTQGDAIAKLEAAKGGVKADFNGVVTEVDIVEGATVASGTKIVTLANLDDVQVNVQVSKTDLPKISVGQKVDIKINGKDYNGEILQISGSATKNANGVAVVDTKIKVTNPDKDIILGVEANNKIHAEKADNTIVLPYEYVVTDAEGDYVFVLENGTAVKKPVKIGISTSTEAQITEGLTENDKVITTNLDTLTDGMPVAVMEAKNE</sequence>
<dbReference type="Pfam" id="PF25989">
    <property type="entry name" value="YknX_C"/>
    <property type="match status" value="1"/>
</dbReference>
<feature type="coiled-coil region" evidence="2">
    <location>
        <begin position="145"/>
        <end position="226"/>
    </location>
</feature>
<name>A0A1G5DT86_9FIRM</name>
<keyword evidence="4" id="KW-0472">Membrane</keyword>
<keyword evidence="7" id="KW-1185">Reference proteome</keyword>
<dbReference type="NCBIfam" id="TIGR01730">
    <property type="entry name" value="RND_mfp"/>
    <property type="match status" value="1"/>
</dbReference>
<dbReference type="GO" id="GO:0015562">
    <property type="term" value="F:efflux transmembrane transporter activity"/>
    <property type="evidence" value="ECO:0007669"/>
    <property type="project" value="TreeGrafter"/>
</dbReference>
<dbReference type="AlphaFoldDB" id="A0A1G5DT86"/>
<dbReference type="InterPro" id="IPR006143">
    <property type="entry name" value="RND_pump_MFP"/>
</dbReference>
<dbReference type="Proteomes" id="UP000183047">
    <property type="component" value="Unassembled WGS sequence"/>
</dbReference>
<feature type="domain" description="YknX-like C-terminal permuted SH3-like" evidence="5">
    <location>
        <begin position="450"/>
        <end position="517"/>
    </location>
</feature>
<dbReference type="PANTHER" id="PTHR30469">
    <property type="entry name" value="MULTIDRUG RESISTANCE PROTEIN MDTA"/>
    <property type="match status" value="1"/>
</dbReference>
<proteinExistence type="inferred from homology"/>
<keyword evidence="4" id="KW-0812">Transmembrane</keyword>
<accession>A0A1G5DT86</accession>
<dbReference type="GO" id="GO:1990281">
    <property type="term" value="C:efflux pump complex"/>
    <property type="evidence" value="ECO:0007669"/>
    <property type="project" value="TreeGrafter"/>
</dbReference>